<accession>G0U9C1</accession>
<feature type="region of interest" description="Disordered" evidence="3">
    <location>
        <begin position="275"/>
        <end position="301"/>
    </location>
</feature>
<protein>
    <recommendedName>
        <fullName evidence="4">ODAD1 central coiled coil region domain-containing protein</fullName>
    </recommendedName>
</protein>
<feature type="compositionally biased region" description="Polar residues" evidence="3">
    <location>
        <begin position="636"/>
        <end position="645"/>
    </location>
</feature>
<name>G0U9C1_TRYVY</name>
<dbReference type="VEuPathDB" id="TriTrypDB:TvY486_1116900"/>
<evidence type="ECO:0000256" key="2">
    <source>
        <dbReference type="SAM" id="Coils"/>
    </source>
</evidence>
<feature type="coiled-coil region" evidence="2">
    <location>
        <begin position="36"/>
        <end position="152"/>
    </location>
</feature>
<proteinExistence type="predicted"/>
<dbReference type="EMBL" id="HE573027">
    <property type="protein sequence ID" value="CCC54206.1"/>
    <property type="molecule type" value="Genomic_DNA"/>
</dbReference>
<gene>
    <name evidence="5" type="ORF">TVY486_1116900</name>
</gene>
<dbReference type="InterPro" id="IPR051876">
    <property type="entry name" value="ODA-DC/CCD"/>
</dbReference>
<dbReference type="PANTHER" id="PTHR21694">
    <property type="entry name" value="COILED-COIL DOMAIN-CONTAINING PROTEIN 63"/>
    <property type="match status" value="1"/>
</dbReference>
<dbReference type="AlphaFoldDB" id="G0U9C1"/>
<feature type="region of interest" description="Disordered" evidence="3">
    <location>
        <begin position="617"/>
        <end position="645"/>
    </location>
</feature>
<feature type="region of interest" description="Disordered" evidence="3">
    <location>
        <begin position="1"/>
        <end position="27"/>
    </location>
</feature>
<dbReference type="Pfam" id="PF21773">
    <property type="entry name" value="ODAD1_CC"/>
    <property type="match status" value="1"/>
</dbReference>
<dbReference type="PANTHER" id="PTHR21694:SF36">
    <property type="entry name" value="OUTER DYNEIN ARM DOCKING COMPLEX PROTEIN"/>
    <property type="match status" value="1"/>
</dbReference>
<evidence type="ECO:0000259" key="4">
    <source>
        <dbReference type="Pfam" id="PF21773"/>
    </source>
</evidence>
<evidence type="ECO:0000256" key="1">
    <source>
        <dbReference type="ARBA" id="ARBA00023054"/>
    </source>
</evidence>
<dbReference type="OMA" id="NQYRIMK"/>
<feature type="compositionally biased region" description="Low complexity" evidence="3">
    <location>
        <begin position="275"/>
        <end position="287"/>
    </location>
</feature>
<dbReference type="InterPro" id="IPR049258">
    <property type="entry name" value="ODAD1_CC"/>
</dbReference>
<reference evidence="5" key="1">
    <citation type="journal article" date="2012" name="Proc. Natl. Acad. Sci. U.S.A.">
        <title>Antigenic diversity is generated by distinct evolutionary mechanisms in African trypanosome species.</title>
        <authorList>
            <person name="Jackson A.P."/>
            <person name="Berry A."/>
            <person name="Aslett M."/>
            <person name="Allison H.C."/>
            <person name="Burton P."/>
            <person name="Vavrova-Anderson J."/>
            <person name="Brown R."/>
            <person name="Browne H."/>
            <person name="Corton N."/>
            <person name="Hauser H."/>
            <person name="Gamble J."/>
            <person name="Gilderthorp R."/>
            <person name="Marcello L."/>
            <person name="McQuillan J."/>
            <person name="Otto T.D."/>
            <person name="Quail M.A."/>
            <person name="Sanders M.J."/>
            <person name="van Tonder A."/>
            <person name="Ginger M.L."/>
            <person name="Field M.C."/>
            <person name="Barry J.D."/>
            <person name="Hertz-Fowler C."/>
            <person name="Berriman M."/>
        </authorList>
    </citation>
    <scope>NUCLEOTIDE SEQUENCE</scope>
    <source>
        <strain evidence="5">Y486</strain>
    </source>
</reference>
<sequence length="645" mass="73073">MSKQKAPDVPQQKQEISPENACDEGDTRRSVIASSIITTQAEIARQQEAIRQMSAENEKLKKEIAAVTGEPYDYIKADKHAALRGEVSALERRYQFEKMKLNELTKQYQIARIDFMQCRRIKGGVNAEMENAQAVQRQLEILENRLDQALAKFNDAVSYNKELRDHIDLIRGERRVFQRVHKRLEDDLRSKKRIMSERIEQSNKDLDERDNNLRQVEQLKKALKEQKEEYDAVVRNLDVSMMEINNLREEHQRLQLDYETRAYDCGAVAESLSATTTNNNGTLPLGNQQDEVDDGSEKGSAADVESDLLNIPAQLSQFAPDGDLTKLVEHYEQLGKSNFSLYKYINELTTGREEMEREIRTLRKAITEELANEAQQRRLIKDLEDRLAETEEVLERIRASGAVHNEVLASVRSATEEVFKELGCSTEDARRLLGSERCTESVHLQFLGLIEERALGIMCSYRMHLRRSALFRDKEWEGDKTSLQDGTGILGVDASACSGGTLREETTEVSPASAEIAGAGGEVPGESVKGTVATADNMYVDEQEVEELLKQAAAEGILSFISVKKGASASQFVRQACLPSVHFCGDDGVEVMEDHDGDPVVSHEELRLQVQHRLVTKRMRDERAQRRKREVKDQHPSLQTAPRRK</sequence>
<keyword evidence="1 2" id="KW-0175">Coiled coil</keyword>
<feature type="coiled-coil region" evidence="2">
    <location>
        <begin position="199"/>
        <end position="257"/>
    </location>
</feature>
<evidence type="ECO:0000313" key="5">
    <source>
        <dbReference type="EMBL" id="CCC54206.1"/>
    </source>
</evidence>
<feature type="compositionally biased region" description="Basic and acidic residues" evidence="3">
    <location>
        <begin position="618"/>
        <end position="635"/>
    </location>
</feature>
<feature type="coiled-coil region" evidence="2">
    <location>
        <begin position="345"/>
        <end position="400"/>
    </location>
</feature>
<organism evidence="5">
    <name type="scientific">Trypanosoma vivax (strain Y486)</name>
    <dbReference type="NCBI Taxonomy" id="1055687"/>
    <lineage>
        <taxon>Eukaryota</taxon>
        <taxon>Discoba</taxon>
        <taxon>Euglenozoa</taxon>
        <taxon>Kinetoplastea</taxon>
        <taxon>Metakinetoplastina</taxon>
        <taxon>Trypanosomatida</taxon>
        <taxon>Trypanosomatidae</taxon>
        <taxon>Trypanosoma</taxon>
        <taxon>Duttonella</taxon>
    </lineage>
</organism>
<evidence type="ECO:0000256" key="3">
    <source>
        <dbReference type="SAM" id="MobiDB-lite"/>
    </source>
</evidence>
<feature type="domain" description="ODAD1 central coiled coil region" evidence="4">
    <location>
        <begin position="136"/>
        <end position="435"/>
    </location>
</feature>